<dbReference type="RefSeq" id="WP_255331680.1">
    <property type="nucleotide sequence ID" value="NZ_VOTZ01000003.1"/>
</dbReference>
<dbReference type="AlphaFoldDB" id="A0ABD4TFK6"/>
<evidence type="ECO:0000313" key="2">
    <source>
        <dbReference type="Proteomes" id="UP001524383"/>
    </source>
</evidence>
<dbReference type="Proteomes" id="UP001524383">
    <property type="component" value="Unassembled WGS sequence"/>
</dbReference>
<dbReference type="EMBL" id="VOTZ01000003">
    <property type="protein sequence ID" value="MCQ1537762.1"/>
    <property type="molecule type" value="Genomic_DNA"/>
</dbReference>
<keyword evidence="2" id="KW-1185">Reference proteome</keyword>
<name>A0ABD4TFK6_9EURY</name>
<organism evidence="1 2">
    <name type="scientific">Methanocalculus taiwanensis</name>
    <dbReference type="NCBI Taxonomy" id="106207"/>
    <lineage>
        <taxon>Archaea</taxon>
        <taxon>Methanobacteriati</taxon>
        <taxon>Methanobacteriota</taxon>
        <taxon>Stenosarchaea group</taxon>
        <taxon>Methanomicrobia</taxon>
        <taxon>Methanomicrobiales</taxon>
        <taxon>Methanocalculaceae</taxon>
        <taxon>Methanocalculus</taxon>
    </lineage>
</organism>
<comment type="caution">
    <text evidence="1">The sequence shown here is derived from an EMBL/GenBank/DDBJ whole genome shotgun (WGS) entry which is preliminary data.</text>
</comment>
<proteinExistence type="predicted"/>
<sequence length="74" mass="8113">MSAWSAFPIASNDLFMWGYPSAPGKDGAREGRSTGYDLELEMLWKWRCGTSGFPLFPTRPTACPASSREPPASL</sequence>
<reference evidence="1 2" key="1">
    <citation type="submission" date="2019-08" db="EMBL/GenBank/DDBJ databases">
        <authorList>
            <person name="Chen S.-C."/>
            <person name="Lai M.-C."/>
            <person name="You Y.-T."/>
        </authorList>
    </citation>
    <scope>NUCLEOTIDE SEQUENCE [LARGE SCALE GENOMIC DNA]</scope>
    <source>
        <strain evidence="1 2">P2F9704a</strain>
    </source>
</reference>
<evidence type="ECO:0000313" key="1">
    <source>
        <dbReference type="EMBL" id="MCQ1537762.1"/>
    </source>
</evidence>
<gene>
    <name evidence="1" type="ORF">FTO68_01980</name>
</gene>
<protein>
    <submittedName>
        <fullName evidence="1">Uncharacterized protein</fullName>
    </submittedName>
</protein>
<accession>A0ABD4TFK6</accession>